<proteinExistence type="predicted"/>
<dbReference type="SMART" id="SM00252">
    <property type="entry name" value="SH2"/>
    <property type="match status" value="1"/>
</dbReference>
<accession>A0A3P8VYQ4</accession>
<name>A0A3P8VYQ4_CYNSE</name>
<dbReference type="PROSITE" id="PS50001">
    <property type="entry name" value="SH2"/>
    <property type="match status" value="1"/>
</dbReference>
<dbReference type="Gene3D" id="2.30.29.30">
    <property type="entry name" value="Pleckstrin-homology domain (PH domain)/Phosphotyrosine-binding domain (PTB)"/>
    <property type="match status" value="1"/>
</dbReference>
<dbReference type="Gene3D" id="3.30.505.10">
    <property type="entry name" value="SH2 domain"/>
    <property type="match status" value="1"/>
</dbReference>
<dbReference type="GeneTree" id="ENSGT00530000063841"/>
<dbReference type="GO" id="GO:0019901">
    <property type="term" value="F:protein kinase binding"/>
    <property type="evidence" value="ECO:0007669"/>
    <property type="project" value="TreeGrafter"/>
</dbReference>
<dbReference type="InterPro" id="IPR000980">
    <property type="entry name" value="SH2"/>
</dbReference>
<dbReference type="InterPro" id="IPR036860">
    <property type="entry name" value="SH2_dom_sf"/>
</dbReference>
<reference evidence="5 6" key="1">
    <citation type="journal article" date="2014" name="Nat. Genet.">
        <title>Whole-genome sequence of a flatfish provides insights into ZW sex chromosome evolution and adaptation to a benthic lifestyle.</title>
        <authorList>
            <person name="Chen S."/>
            <person name="Zhang G."/>
            <person name="Shao C."/>
            <person name="Huang Q."/>
            <person name="Liu G."/>
            <person name="Zhang P."/>
            <person name="Song W."/>
            <person name="An N."/>
            <person name="Chalopin D."/>
            <person name="Volff J.N."/>
            <person name="Hong Y."/>
            <person name="Li Q."/>
            <person name="Sha Z."/>
            <person name="Zhou H."/>
            <person name="Xie M."/>
            <person name="Yu Q."/>
            <person name="Liu Y."/>
            <person name="Xiang H."/>
            <person name="Wang N."/>
            <person name="Wu K."/>
            <person name="Yang C."/>
            <person name="Zhou Q."/>
            <person name="Liao X."/>
            <person name="Yang L."/>
            <person name="Hu Q."/>
            <person name="Zhang J."/>
            <person name="Meng L."/>
            <person name="Jin L."/>
            <person name="Tian Y."/>
            <person name="Lian J."/>
            <person name="Yang J."/>
            <person name="Miao G."/>
            <person name="Liu S."/>
            <person name="Liang Z."/>
            <person name="Yan F."/>
            <person name="Li Y."/>
            <person name="Sun B."/>
            <person name="Zhang H."/>
            <person name="Zhang J."/>
            <person name="Zhu Y."/>
            <person name="Du M."/>
            <person name="Zhao Y."/>
            <person name="Schartl M."/>
            <person name="Tang Q."/>
            <person name="Wang J."/>
        </authorList>
    </citation>
    <scope>NUCLEOTIDE SEQUENCE</scope>
</reference>
<dbReference type="Pfam" id="PF00017">
    <property type="entry name" value="SH2"/>
    <property type="match status" value="1"/>
</dbReference>
<evidence type="ECO:0000259" key="4">
    <source>
        <dbReference type="PROSITE" id="PS50001"/>
    </source>
</evidence>
<evidence type="ECO:0000256" key="3">
    <source>
        <dbReference type="SAM" id="MobiDB-lite"/>
    </source>
</evidence>
<feature type="domain" description="SH2" evidence="4">
    <location>
        <begin position="164"/>
        <end position="267"/>
    </location>
</feature>
<dbReference type="GO" id="GO:0007169">
    <property type="term" value="P:cell surface receptor protein tyrosine kinase signaling pathway"/>
    <property type="evidence" value="ECO:0007669"/>
    <property type="project" value="TreeGrafter"/>
</dbReference>
<dbReference type="SUPFAM" id="SSF55550">
    <property type="entry name" value="SH2 domain"/>
    <property type="match status" value="1"/>
</dbReference>
<dbReference type="Proteomes" id="UP000265120">
    <property type="component" value="Chromosome 15"/>
</dbReference>
<evidence type="ECO:0000256" key="1">
    <source>
        <dbReference type="ARBA" id="ARBA00022999"/>
    </source>
</evidence>
<evidence type="ECO:0000256" key="2">
    <source>
        <dbReference type="PROSITE-ProRule" id="PRU00191"/>
    </source>
</evidence>
<sequence length="350" mass="40487">MNRRVTDVKRNQTSTEDTQCWTMACKDVYKRKTKIAVEPLYHSGQLLVKNGNNGYTEKLNLEKLKSKDLPCPYMSVAPTLFTFIFNSTVVQLQMDNPTEGELWRGYLLTMTEKRISRKLMLSQSVFMMLEEALEQENIRSCPISATGVPQQPPRPPYQSNDYEYHHLHMPRCFLNVTRREAEKMLEVCPENGNLILRPSESQKENYAVTMRLSKLREPVIKHFAVTPKETGYVIELDPPKKVACIRDVVDYFCRETQYEAEPYGTPVYSKSIKPKTSTTAPKTSPKPKIASMQQQEPQFHRFNPIRCVDLSTDDEKKLRSRNDELADILRARNKNTDRTVTDENGYISCL</sequence>
<dbReference type="InterPro" id="IPR039111">
    <property type="entry name" value="STAP1/STAP2"/>
</dbReference>
<dbReference type="Ensembl" id="ENSCSET00000018692.1">
    <property type="protein sequence ID" value="ENSCSEP00000018461.1"/>
    <property type="gene ID" value="ENSCSEG00000011847.1"/>
</dbReference>
<protein>
    <recommendedName>
        <fullName evidence="4">SH2 domain-containing protein</fullName>
    </recommendedName>
</protein>
<reference evidence="5" key="2">
    <citation type="submission" date="2025-08" db="UniProtKB">
        <authorList>
            <consortium name="Ensembl"/>
        </authorList>
    </citation>
    <scope>IDENTIFICATION</scope>
</reference>
<evidence type="ECO:0000313" key="5">
    <source>
        <dbReference type="Ensembl" id="ENSCSEP00000018461.1"/>
    </source>
</evidence>
<keyword evidence="1 2" id="KW-0727">SH2 domain</keyword>
<dbReference type="GO" id="GO:0035591">
    <property type="term" value="F:signaling adaptor activity"/>
    <property type="evidence" value="ECO:0007669"/>
    <property type="project" value="InterPro"/>
</dbReference>
<reference evidence="5" key="3">
    <citation type="submission" date="2025-09" db="UniProtKB">
        <authorList>
            <consortium name="Ensembl"/>
        </authorList>
    </citation>
    <scope>IDENTIFICATION</scope>
</reference>
<feature type="region of interest" description="Disordered" evidence="3">
    <location>
        <begin position="271"/>
        <end position="295"/>
    </location>
</feature>
<organism evidence="5 6">
    <name type="scientific">Cynoglossus semilaevis</name>
    <name type="common">Tongue sole</name>
    <dbReference type="NCBI Taxonomy" id="244447"/>
    <lineage>
        <taxon>Eukaryota</taxon>
        <taxon>Metazoa</taxon>
        <taxon>Chordata</taxon>
        <taxon>Craniata</taxon>
        <taxon>Vertebrata</taxon>
        <taxon>Euteleostomi</taxon>
        <taxon>Actinopterygii</taxon>
        <taxon>Neopterygii</taxon>
        <taxon>Teleostei</taxon>
        <taxon>Neoteleostei</taxon>
        <taxon>Acanthomorphata</taxon>
        <taxon>Carangaria</taxon>
        <taxon>Pleuronectiformes</taxon>
        <taxon>Pleuronectoidei</taxon>
        <taxon>Cynoglossidae</taxon>
        <taxon>Cynoglossinae</taxon>
        <taxon>Cynoglossus</taxon>
    </lineage>
</organism>
<keyword evidence="6" id="KW-1185">Reference proteome</keyword>
<dbReference type="PANTHER" id="PTHR16186">
    <property type="entry name" value="SIGNAL-TRANSDUCING ADAPTOR PROTEIN-RELATED"/>
    <property type="match status" value="1"/>
</dbReference>
<dbReference type="AlphaFoldDB" id="A0A3P8VYQ4"/>
<feature type="compositionally biased region" description="Low complexity" evidence="3">
    <location>
        <begin position="271"/>
        <end position="291"/>
    </location>
</feature>
<evidence type="ECO:0000313" key="6">
    <source>
        <dbReference type="Proteomes" id="UP000265120"/>
    </source>
</evidence>
<dbReference type="PANTHER" id="PTHR16186:SF10">
    <property type="entry name" value="SIGNAL-TRANSDUCING ADAPTOR PROTEIN 1"/>
    <property type="match status" value="1"/>
</dbReference>
<dbReference type="InterPro" id="IPR011993">
    <property type="entry name" value="PH-like_dom_sf"/>
</dbReference>
<dbReference type="GO" id="GO:0050861">
    <property type="term" value="P:positive regulation of B cell receptor signaling pathway"/>
    <property type="evidence" value="ECO:0007669"/>
    <property type="project" value="TreeGrafter"/>
</dbReference>